<reference evidence="2" key="1">
    <citation type="submission" date="2017-05" db="EMBL/GenBank/DDBJ databases">
        <authorList>
            <person name="Sung H."/>
        </authorList>
    </citation>
    <scope>NUCLEOTIDE SEQUENCE [LARGE SCALE GENOMIC DNA]</scope>
    <source>
        <strain evidence="2">AR23208</strain>
    </source>
</reference>
<keyword evidence="2" id="KW-1185">Reference proteome</keyword>
<evidence type="ECO:0000313" key="1">
    <source>
        <dbReference type="EMBL" id="ARU62395.1"/>
    </source>
</evidence>
<dbReference type="Proteomes" id="UP000195437">
    <property type="component" value="Chromosome"/>
</dbReference>
<dbReference type="KEGG" id="tum:CBW65_16560"/>
<dbReference type="EMBL" id="CP021434">
    <property type="protein sequence ID" value="ARU62395.1"/>
    <property type="molecule type" value="Genomic_DNA"/>
</dbReference>
<proteinExistence type="predicted"/>
<sequence length="94" mass="10725">MTMTGPVPLKRIEQSLHRMRLAGYQLEGVANQLLNGSSDQRRIGKRLQDVLTVYQEELQKIGYMVEQGDQEPLSQEQLQIGMQVQEAINEISQI</sequence>
<dbReference type="AlphaFoldDB" id="A0A1Y0ISG9"/>
<name>A0A1Y0ISG9_9BACL</name>
<evidence type="ECO:0000313" key="2">
    <source>
        <dbReference type="Proteomes" id="UP000195437"/>
    </source>
</evidence>
<dbReference type="OrthoDB" id="2382133at2"/>
<accession>A0A1Y0ISG9</accession>
<evidence type="ECO:0008006" key="3">
    <source>
        <dbReference type="Google" id="ProtNLM"/>
    </source>
</evidence>
<dbReference type="RefSeq" id="WP_087457755.1">
    <property type="nucleotide sequence ID" value="NZ_CP021434.1"/>
</dbReference>
<gene>
    <name evidence="1" type="ORF">CBW65_16560</name>
</gene>
<protein>
    <recommendedName>
        <fullName evidence="3">Spo0E family sporulation regulatory protein-aspartic acid phosphatase</fullName>
    </recommendedName>
</protein>
<organism evidence="1 2">
    <name type="scientific">Tumebacillus avium</name>
    <dbReference type="NCBI Taxonomy" id="1903704"/>
    <lineage>
        <taxon>Bacteria</taxon>
        <taxon>Bacillati</taxon>
        <taxon>Bacillota</taxon>
        <taxon>Bacilli</taxon>
        <taxon>Bacillales</taxon>
        <taxon>Alicyclobacillaceae</taxon>
        <taxon>Tumebacillus</taxon>
    </lineage>
</organism>